<keyword evidence="2" id="KW-1185">Reference proteome</keyword>
<organism evidence="1 2">
    <name type="scientific">Pleurodeles waltl</name>
    <name type="common">Iberian ribbed newt</name>
    <dbReference type="NCBI Taxonomy" id="8319"/>
    <lineage>
        <taxon>Eukaryota</taxon>
        <taxon>Metazoa</taxon>
        <taxon>Chordata</taxon>
        <taxon>Craniata</taxon>
        <taxon>Vertebrata</taxon>
        <taxon>Euteleostomi</taxon>
        <taxon>Amphibia</taxon>
        <taxon>Batrachia</taxon>
        <taxon>Caudata</taxon>
        <taxon>Salamandroidea</taxon>
        <taxon>Salamandridae</taxon>
        <taxon>Pleurodelinae</taxon>
        <taxon>Pleurodeles</taxon>
    </lineage>
</organism>
<dbReference type="Proteomes" id="UP001066276">
    <property type="component" value="Chromosome 10"/>
</dbReference>
<evidence type="ECO:0008006" key="3">
    <source>
        <dbReference type="Google" id="ProtNLM"/>
    </source>
</evidence>
<dbReference type="AlphaFoldDB" id="A0AAV7LY68"/>
<accession>A0AAV7LY68</accession>
<sequence>MLFNDAESSALDSCCSTGGTVRSVIHHGELSSGQLLQHWWYSPLCNTLRRAQHWRAAAALVVLSALYYAVESTGQLLQHWWYSPLCITLWRALDCCCSTGGTVRSVIRCGELSTGELLQHWWYSPLCITPWRAQPWTAAAALVVQPSLYYLVESSALDSCCSTGGTVRSVLHHGELSTGQLLQHWWYSPLCNTLRRAQHWRAAAALVVLSALYYAVESTGELLQHWWYCPLCNTLRRALDSCCSTGGTVRSVIRCGEHSTGELLQHWWYCPLCITLAAVALVVLSALYYAVESTGLLLQHWWYCPLCITLWRALDCCCSTGGTVRSVLRCGEHWTAAAALVVQSALYYAAESTGLLLQHWWYCPLCITLRRAQHWRAAAALVVLSALYYAVETTGLPLQHWWYCPLCITLWRALDCCCSTGGTVRSVLRCGEHWTAAAALVVLSALYYAVESTGLLLQHWWYSPLCNTLRRALDCRCSTGGTVRSVIRCGELSSGHLLFPASHLLAVHGPWSVLHRLSSSRPSSVFGVCNCGVWTDV</sequence>
<evidence type="ECO:0000313" key="1">
    <source>
        <dbReference type="EMBL" id="KAJ1095282.1"/>
    </source>
</evidence>
<gene>
    <name evidence="1" type="ORF">NDU88_000449</name>
</gene>
<dbReference type="EMBL" id="JANPWB010000014">
    <property type="protein sequence ID" value="KAJ1095282.1"/>
    <property type="molecule type" value="Genomic_DNA"/>
</dbReference>
<comment type="caution">
    <text evidence="1">The sequence shown here is derived from an EMBL/GenBank/DDBJ whole genome shotgun (WGS) entry which is preliminary data.</text>
</comment>
<name>A0AAV7LY68_PLEWA</name>
<reference evidence="1" key="1">
    <citation type="journal article" date="2022" name="bioRxiv">
        <title>Sequencing and chromosome-scale assembly of the giantPleurodeles waltlgenome.</title>
        <authorList>
            <person name="Brown T."/>
            <person name="Elewa A."/>
            <person name="Iarovenko S."/>
            <person name="Subramanian E."/>
            <person name="Araus A.J."/>
            <person name="Petzold A."/>
            <person name="Susuki M."/>
            <person name="Suzuki K.-i.T."/>
            <person name="Hayashi T."/>
            <person name="Toyoda A."/>
            <person name="Oliveira C."/>
            <person name="Osipova E."/>
            <person name="Leigh N.D."/>
            <person name="Simon A."/>
            <person name="Yun M.H."/>
        </authorList>
    </citation>
    <scope>NUCLEOTIDE SEQUENCE</scope>
    <source>
        <strain evidence="1">20211129_DDA</strain>
        <tissue evidence="1">Liver</tissue>
    </source>
</reference>
<proteinExistence type="predicted"/>
<evidence type="ECO:0000313" key="2">
    <source>
        <dbReference type="Proteomes" id="UP001066276"/>
    </source>
</evidence>
<protein>
    <recommendedName>
        <fullName evidence="3">Transmembrane protein</fullName>
    </recommendedName>
</protein>